<dbReference type="PANTHER" id="PTHR42685">
    <property type="entry name" value="GERANYLGERANYL DIPHOSPHATE REDUCTASE"/>
    <property type="match status" value="1"/>
</dbReference>
<dbReference type="EMBL" id="JAGVWC010000012">
    <property type="protein sequence ID" value="MBS3062044.1"/>
    <property type="molecule type" value="Genomic_DNA"/>
</dbReference>
<reference evidence="2" key="1">
    <citation type="submission" date="2021-03" db="EMBL/GenBank/DDBJ databases">
        <authorList>
            <person name="Jaffe A."/>
        </authorList>
    </citation>
    <scope>NUCLEOTIDE SEQUENCE</scope>
    <source>
        <strain evidence="2">RIFCSPLOWO2_01_FULL_AR10_48_17</strain>
    </source>
</reference>
<dbReference type="NCBIfam" id="TIGR02032">
    <property type="entry name" value="GG-red-SF"/>
    <property type="match status" value="1"/>
</dbReference>
<evidence type="ECO:0000313" key="3">
    <source>
        <dbReference type="Proteomes" id="UP000675968"/>
    </source>
</evidence>
<dbReference type="PANTHER" id="PTHR42685:SF22">
    <property type="entry name" value="CONDITIONED MEDIUM FACTOR RECEPTOR 1"/>
    <property type="match status" value="1"/>
</dbReference>
<dbReference type="Gene3D" id="3.50.50.60">
    <property type="entry name" value="FAD/NAD(P)-binding domain"/>
    <property type="match status" value="1"/>
</dbReference>
<dbReference type="InterPro" id="IPR050407">
    <property type="entry name" value="Geranylgeranyl_reductase"/>
</dbReference>
<dbReference type="InterPro" id="IPR036188">
    <property type="entry name" value="FAD/NAD-bd_sf"/>
</dbReference>
<evidence type="ECO:0000313" key="2">
    <source>
        <dbReference type="EMBL" id="MBS3062044.1"/>
    </source>
</evidence>
<proteinExistence type="predicted"/>
<feature type="domain" description="FAD-binding" evidence="1">
    <location>
        <begin position="7"/>
        <end position="329"/>
    </location>
</feature>
<dbReference type="SUPFAM" id="SSF51905">
    <property type="entry name" value="FAD/NAD(P)-binding domain"/>
    <property type="match status" value="1"/>
</dbReference>
<dbReference type="Proteomes" id="UP000675968">
    <property type="component" value="Unassembled WGS sequence"/>
</dbReference>
<evidence type="ECO:0000259" key="1">
    <source>
        <dbReference type="Pfam" id="PF01494"/>
    </source>
</evidence>
<comment type="caution">
    <text evidence="2">The sequence shown here is derived from an EMBL/GenBank/DDBJ whole genome shotgun (WGS) entry which is preliminary data.</text>
</comment>
<sequence length="412" mass="45272">MPEKSFDAIVVGAGPGGSTAAMYLGNAGYNVLLLDKAVFPRDKTCGDAIGAKSQAVIRELGFLNEIESIPHAKVYGVLFSAPNQKSVTIRFPGTDPEKGKGGYCIRREVFDNFVFSHAKKNKNVTAIESFQVTDIASENGFVVGVKGMDVKTKQAAEFRAKIVVGADGASSIVATKLGLNPVIPEHDCLALRAYYQDIGGLTPNIEIHFVDSLLPGYFWIFPLENGLANVGVGMITKDIKEHNIKLQEEMFKVIENHPMFKERFKNAKRVTDVKGWRLPFGSHHRKAHGNGWVLIGDAASLIDPFSGEGISNSMYSGKLAAEQIIEIMNAKQPLSEEALAPYEDKLWKTLGNELSTSYKLQRIGRIKFLLNLVVSRASKSKKMQEMISGMLGNEEVKKELTGPLFYLKLLFA</sequence>
<dbReference type="AlphaFoldDB" id="A0A8T4L665"/>
<dbReference type="Pfam" id="PF01494">
    <property type="entry name" value="FAD_binding_3"/>
    <property type="match status" value="1"/>
</dbReference>
<gene>
    <name evidence="2" type="ORF">J4215_05675</name>
</gene>
<dbReference type="GO" id="GO:0016628">
    <property type="term" value="F:oxidoreductase activity, acting on the CH-CH group of donors, NAD or NADP as acceptor"/>
    <property type="evidence" value="ECO:0007669"/>
    <property type="project" value="InterPro"/>
</dbReference>
<name>A0A8T4L665_9ARCH</name>
<accession>A0A8T4L665</accession>
<dbReference type="InterPro" id="IPR002938">
    <property type="entry name" value="FAD-bd"/>
</dbReference>
<dbReference type="PRINTS" id="PR00420">
    <property type="entry name" value="RNGMNOXGNASE"/>
</dbReference>
<dbReference type="InterPro" id="IPR011777">
    <property type="entry name" value="Geranylgeranyl_Rdtase_fam"/>
</dbReference>
<organism evidence="2 3">
    <name type="scientific">Candidatus Iainarchaeum sp</name>
    <dbReference type="NCBI Taxonomy" id="3101447"/>
    <lineage>
        <taxon>Archaea</taxon>
        <taxon>Candidatus Iainarchaeota</taxon>
        <taxon>Candidatus Iainarchaeia</taxon>
        <taxon>Candidatus Iainarchaeales</taxon>
        <taxon>Candidatus Iainarchaeaceae</taxon>
        <taxon>Candidatus Iainarchaeum</taxon>
    </lineage>
</organism>
<reference evidence="2" key="2">
    <citation type="submission" date="2021-05" db="EMBL/GenBank/DDBJ databases">
        <title>Protein family content uncovers lineage relationships and bacterial pathway maintenance mechanisms in DPANN archaea.</title>
        <authorList>
            <person name="Castelle C.J."/>
            <person name="Meheust R."/>
            <person name="Jaffe A.L."/>
            <person name="Seitz K."/>
            <person name="Gong X."/>
            <person name="Baker B.J."/>
            <person name="Banfield J.F."/>
        </authorList>
    </citation>
    <scope>NUCLEOTIDE SEQUENCE</scope>
    <source>
        <strain evidence="2">RIFCSPLOWO2_01_FULL_AR10_48_17</strain>
    </source>
</reference>
<protein>
    <submittedName>
        <fullName evidence="2">NAD(P)/FAD-dependent oxidoreductase</fullName>
    </submittedName>
</protein>
<dbReference type="GO" id="GO:0071949">
    <property type="term" value="F:FAD binding"/>
    <property type="evidence" value="ECO:0007669"/>
    <property type="project" value="InterPro"/>
</dbReference>